<dbReference type="FunFam" id="2.10.110.10:FF:000077">
    <property type="entry name" value="LIM domain protein"/>
    <property type="match status" value="1"/>
</dbReference>
<feature type="compositionally biased region" description="Low complexity" evidence="4">
    <location>
        <begin position="36"/>
        <end position="51"/>
    </location>
</feature>
<feature type="compositionally biased region" description="Polar residues" evidence="4">
    <location>
        <begin position="94"/>
        <end position="109"/>
    </location>
</feature>
<keyword evidence="1 3" id="KW-0479">Metal-binding</keyword>
<feature type="compositionally biased region" description="Basic and acidic residues" evidence="4">
    <location>
        <begin position="384"/>
        <end position="420"/>
    </location>
</feature>
<dbReference type="PANTHER" id="PTHR24216">
    <property type="entry name" value="PAXILLIN-RELATED"/>
    <property type="match status" value="1"/>
</dbReference>
<dbReference type="GO" id="GO:0030695">
    <property type="term" value="F:GTPase regulator activity"/>
    <property type="evidence" value="ECO:0007669"/>
    <property type="project" value="UniProtKB-ARBA"/>
</dbReference>
<sequence>MHRNRMKDPSRKVSPPGPTYMSDDQVANYLKDLRSSRPSRPNGSRPLPSRPTSIAPKAAEEPHPRAASALSMNEWRDSPSKEMSNPDPYPRSASAMSHNRRTSNLNRGSSVGVGIGRPLVQQPSGQSVRSPSTVYRESGSRWMERQEARSLRDALQEMDLQDEERLHAAAQDEATKLVWEHQNPGSALKNPYAAYRNPDLNGTSNRFRQHLEKGSHARSQSMGGYTDIPSNHRKSLSGSSQEDSSLHDSSSGSSSFKEGFKKKGRVNFALPSEDDSSGLPREIVPRARTVSGDSSKGIFRNPEDSIYEEPEDSSAQTVRPSSSTNARSALQVKPRNSLPPQSSDPPSRFSNSPFDRKRSKVDIHKNPPTQTRNPLYTTNARMPPSREPKKDADTPTKDGMEIRGDDIRAATSMKLKDRSQKLPMPTAVSDRPGQPIVSFDPTWRSPEERLMDAPSSGPPAINIVEPTEPIPTINLPDESKEEVPSIADSAPKEQPVASEPVSESVASRRRKFDNPKAMKPASQGKWYSPFTRTGVPTATCTNCTLPIEGRVVTAAGSRFHPECFTCYHCSTGLECVAFYQEPEAKREERLAEATPGDDESHGLRFYCHLDFHELFSPRCKSCKTPIEGEVVVACGAEWHVGHFFCAECGDPFNQETPFVEKDGFAWCLRCHSRRTASRCLGCKQPVMEDVIVTALGGQWHDKCFVCHTCGDGFGPEGRFFVKEGEPKRTAKGRIIGGPVQLAVCEACEARRLKA</sequence>
<evidence type="ECO:0000256" key="4">
    <source>
        <dbReference type="SAM" id="MobiDB-lite"/>
    </source>
</evidence>
<dbReference type="SMART" id="SM00132">
    <property type="entry name" value="LIM"/>
    <property type="match status" value="3"/>
</dbReference>
<evidence type="ECO:0000313" key="7">
    <source>
        <dbReference type="Proteomes" id="UP000214365"/>
    </source>
</evidence>
<keyword evidence="7" id="KW-1185">Reference proteome</keyword>
<dbReference type="EMBL" id="LFMY01000006">
    <property type="protein sequence ID" value="OKL59986.1"/>
    <property type="molecule type" value="Genomic_DNA"/>
</dbReference>
<keyword evidence="3" id="KW-0440">LIM domain</keyword>
<name>A0A225AYD6_TALAT</name>
<evidence type="ECO:0000256" key="2">
    <source>
        <dbReference type="ARBA" id="ARBA00022833"/>
    </source>
</evidence>
<feature type="domain" description="LIM zinc-binding" evidence="5">
    <location>
        <begin position="538"/>
        <end position="597"/>
    </location>
</feature>
<dbReference type="InterPro" id="IPR001781">
    <property type="entry name" value="Znf_LIM"/>
</dbReference>
<feature type="compositionally biased region" description="Basic and acidic residues" evidence="4">
    <location>
        <begin position="354"/>
        <end position="365"/>
    </location>
</feature>
<feature type="compositionally biased region" description="Polar residues" evidence="4">
    <location>
        <begin position="367"/>
        <end position="380"/>
    </location>
</feature>
<dbReference type="GO" id="GO:0046872">
    <property type="term" value="F:metal ion binding"/>
    <property type="evidence" value="ECO:0007669"/>
    <property type="project" value="UniProtKB-KW"/>
</dbReference>
<feature type="compositionally biased region" description="Polar residues" evidence="4">
    <location>
        <begin position="338"/>
        <end position="353"/>
    </location>
</feature>
<dbReference type="GeneID" id="31004385"/>
<reference evidence="6 7" key="1">
    <citation type="submission" date="2015-06" db="EMBL/GenBank/DDBJ databases">
        <title>Talaromyces atroroseus IBT 11181 draft genome.</title>
        <authorList>
            <person name="Rasmussen K.B."/>
            <person name="Rasmussen S."/>
            <person name="Petersen B."/>
            <person name="Sicheritz-Ponten T."/>
            <person name="Mortensen U.H."/>
            <person name="Thrane U."/>
        </authorList>
    </citation>
    <scope>NUCLEOTIDE SEQUENCE [LARGE SCALE GENOMIC DNA]</scope>
    <source>
        <strain evidence="6 7">IBT 11181</strain>
    </source>
</reference>
<feature type="compositionally biased region" description="Basic and acidic residues" evidence="4">
    <location>
        <begin position="1"/>
        <end position="11"/>
    </location>
</feature>
<evidence type="ECO:0000256" key="3">
    <source>
        <dbReference type="PROSITE-ProRule" id="PRU00125"/>
    </source>
</evidence>
<gene>
    <name evidence="6" type="ORF">UA08_04630</name>
</gene>
<dbReference type="AlphaFoldDB" id="A0A225AYD6"/>
<protein>
    <recommendedName>
        <fullName evidence="5">LIM zinc-binding domain-containing protein</fullName>
    </recommendedName>
</protein>
<accession>A0A225AYD6</accession>
<feature type="region of interest" description="Disordered" evidence="4">
    <location>
        <begin position="1"/>
        <end position="148"/>
    </location>
</feature>
<feature type="compositionally biased region" description="Polar residues" evidence="4">
    <location>
        <begin position="121"/>
        <end position="135"/>
    </location>
</feature>
<feature type="compositionally biased region" description="Low complexity" evidence="4">
    <location>
        <begin position="236"/>
        <end position="257"/>
    </location>
</feature>
<evidence type="ECO:0000313" key="6">
    <source>
        <dbReference type="EMBL" id="OKL59986.1"/>
    </source>
</evidence>
<dbReference type="Gene3D" id="2.10.110.10">
    <property type="entry name" value="Cysteine Rich Protein"/>
    <property type="match status" value="3"/>
</dbReference>
<keyword evidence="2 3" id="KW-0862">Zinc</keyword>
<feature type="compositionally biased region" description="Polar residues" evidence="4">
    <location>
        <begin position="313"/>
        <end position="328"/>
    </location>
</feature>
<dbReference type="FunFam" id="2.10.110.10:FF:000127">
    <property type="entry name" value="LIM domain protein"/>
    <property type="match status" value="1"/>
</dbReference>
<dbReference type="SUPFAM" id="SSF57716">
    <property type="entry name" value="Glucocorticoid receptor-like (DNA-binding domain)"/>
    <property type="match status" value="3"/>
</dbReference>
<dbReference type="PROSITE" id="PS00478">
    <property type="entry name" value="LIM_DOMAIN_1"/>
    <property type="match status" value="2"/>
</dbReference>
<organism evidence="6 7">
    <name type="scientific">Talaromyces atroroseus</name>
    <dbReference type="NCBI Taxonomy" id="1441469"/>
    <lineage>
        <taxon>Eukaryota</taxon>
        <taxon>Fungi</taxon>
        <taxon>Dikarya</taxon>
        <taxon>Ascomycota</taxon>
        <taxon>Pezizomycotina</taxon>
        <taxon>Eurotiomycetes</taxon>
        <taxon>Eurotiomycetidae</taxon>
        <taxon>Eurotiales</taxon>
        <taxon>Trichocomaceae</taxon>
        <taxon>Talaromyces</taxon>
        <taxon>Talaromyces sect. Trachyspermi</taxon>
    </lineage>
</organism>
<comment type="caution">
    <text evidence="6">The sequence shown here is derived from an EMBL/GenBank/DDBJ whole genome shotgun (WGS) entry which is preliminary data.</text>
</comment>
<dbReference type="STRING" id="1441469.A0A225AYD6"/>
<proteinExistence type="predicted"/>
<dbReference type="Pfam" id="PF00412">
    <property type="entry name" value="LIM"/>
    <property type="match status" value="3"/>
</dbReference>
<evidence type="ECO:0000259" key="5">
    <source>
        <dbReference type="PROSITE" id="PS50023"/>
    </source>
</evidence>
<feature type="domain" description="LIM zinc-binding" evidence="5">
    <location>
        <begin position="617"/>
        <end position="677"/>
    </location>
</feature>
<dbReference type="RefSeq" id="XP_020120107.1">
    <property type="nucleotide sequence ID" value="XM_020266921.1"/>
</dbReference>
<feature type="compositionally biased region" description="Low complexity" evidence="4">
    <location>
        <begin position="495"/>
        <end position="505"/>
    </location>
</feature>
<dbReference type="PROSITE" id="PS50023">
    <property type="entry name" value="LIM_DOMAIN_2"/>
    <property type="match status" value="2"/>
</dbReference>
<dbReference type="OrthoDB" id="15567at2759"/>
<dbReference type="PANTHER" id="PTHR24216:SF8">
    <property type="entry name" value="PAXILLIN, ISOFORM F"/>
    <property type="match status" value="1"/>
</dbReference>
<feature type="region of interest" description="Disordered" evidence="4">
    <location>
        <begin position="180"/>
        <end position="525"/>
    </location>
</feature>
<dbReference type="FunFam" id="2.10.110.10:FF:000113">
    <property type="entry name" value="LIM domain-containing protein"/>
    <property type="match status" value="1"/>
</dbReference>
<evidence type="ECO:0000256" key="1">
    <source>
        <dbReference type="ARBA" id="ARBA00022723"/>
    </source>
</evidence>
<feature type="compositionally biased region" description="Basic and acidic residues" evidence="4">
    <location>
        <begin position="138"/>
        <end position="148"/>
    </location>
</feature>
<dbReference type="Proteomes" id="UP000214365">
    <property type="component" value="Unassembled WGS sequence"/>
</dbReference>